<dbReference type="OrthoDB" id="8716700at2"/>
<gene>
    <name evidence="1" type="ORF">SOCEGT47_041730</name>
</gene>
<dbReference type="GO" id="GO:0016787">
    <property type="term" value="F:hydrolase activity"/>
    <property type="evidence" value="ECO:0007669"/>
    <property type="project" value="UniProtKB-KW"/>
</dbReference>
<keyword evidence="1" id="KW-0378">Hydrolase</keyword>
<protein>
    <submittedName>
        <fullName evidence="1">N-formylglutamate amidohydrolase</fullName>
    </submittedName>
</protein>
<name>A0A4P2Q2V2_SORCE</name>
<dbReference type="Proteomes" id="UP000295781">
    <property type="component" value="Chromosome"/>
</dbReference>
<reference evidence="1 2" key="1">
    <citation type="submission" date="2015-09" db="EMBL/GenBank/DDBJ databases">
        <title>Sorangium comparison.</title>
        <authorList>
            <person name="Zaburannyi N."/>
            <person name="Bunk B."/>
            <person name="Overmann J."/>
            <person name="Mueller R."/>
        </authorList>
    </citation>
    <scope>NUCLEOTIDE SEQUENCE [LARGE SCALE GENOMIC DNA]</scope>
    <source>
        <strain evidence="1 2">So ceGT47</strain>
    </source>
</reference>
<evidence type="ECO:0000313" key="1">
    <source>
        <dbReference type="EMBL" id="AUX23645.1"/>
    </source>
</evidence>
<sequence length="292" mass="31993">MRQSVAVVSPFEVVEPRGAESPVLVEVPHAGVHIDPESLSWTVAPARSIGRDADLYVDALFQDAPSEGATLLFSRMSRLVIDLNRSEADCDGDAVEGGGRAPCPRGLIWRLTTDGEPVLAARLPRREVERRLDRFYRPYHRSLSAILARKRERFGFAILLCAHSMPSQSRRGHAEGAVGRADIVPGTRGRTTAAGAVIDLVDQHARASGFSVRHDDPYKGGFSTAHYGQPHRAVHAVQIEIARRLYMDEQSLGMDGQGFTAVRDFGRTLVARLTSAELLGQLRSNPLDAREI</sequence>
<dbReference type="InterPro" id="IPR007709">
    <property type="entry name" value="N-FG_amidohydro"/>
</dbReference>
<proteinExistence type="predicted"/>
<dbReference type="AlphaFoldDB" id="A0A4P2Q2V2"/>
<dbReference type="Pfam" id="PF05013">
    <property type="entry name" value="FGase"/>
    <property type="match status" value="1"/>
</dbReference>
<dbReference type="EMBL" id="CP012670">
    <property type="protein sequence ID" value="AUX23645.1"/>
    <property type="molecule type" value="Genomic_DNA"/>
</dbReference>
<accession>A0A4P2Q2V2</accession>
<evidence type="ECO:0000313" key="2">
    <source>
        <dbReference type="Proteomes" id="UP000295781"/>
    </source>
</evidence>
<dbReference type="Gene3D" id="3.40.630.40">
    <property type="entry name" value="Zn-dependent exopeptidases"/>
    <property type="match status" value="1"/>
</dbReference>
<organism evidence="1 2">
    <name type="scientific">Sorangium cellulosum</name>
    <name type="common">Polyangium cellulosum</name>
    <dbReference type="NCBI Taxonomy" id="56"/>
    <lineage>
        <taxon>Bacteria</taxon>
        <taxon>Pseudomonadati</taxon>
        <taxon>Myxococcota</taxon>
        <taxon>Polyangia</taxon>
        <taxon>Polyangiales</taxon>
        <taxon>Polyangiaceae</taxon>
        <taxon>Sorangium</taxon>
    </lineage>
</organism>
<dbReference type="SUPFAM" id="SSF53187">
    <property type="entry name" value="Zn-dependent exopeptidases"/>
    <property type="match status" value="1"/>
</dbReference>